<evidence type="ECO:0000256" key="11">
    <source>
        <dbReference type="ARBA" id="ARBA00044800"/>
    </source>
</evidence>
<keyword evidence="6 12" id="KW-0175">Coiled coil</keyword>
<dbReference type="EMBL" id="WBMW01004733">
    <property type="protein sequence ID" value="NXC48024.1"/>
    <property type="molecule type" value="Genomic_DNA"/>
</dbReference>
<feature type="non-terminal residue" evidence="14">
    <location>
        <position position="1"/>
    </location>
</feature>
<comment type="caution">
    <text evidence="14">The sequence shown here is derived from an EMBL/GenBank/DDBJ whole genome shotgun (WGS) entry which is preliminary data.</text>
</comment>
<evidence type="ECO:0000256" key="1">
    <source>
        <dbReference type="ARBA" id="ARBA00003029"/>
    </source>
</evidence>
<feature type="non-terminal residue" evidence="14">
    <location>
        <position position="198"/>
    </location>
</feature>
<evidence type="ECO:0000256" key="5">
    <source>
        <dbReference type="ARBA" id="ARBA00022846"/>
    </source>
</evidence>
<comment type="function">
    <text evidence="1">Component of the nexin-dynein regulatory complex (N-DRC), a key regulator of ciliary/flagellar motility which maintains the alignment and integrity of the distal axoneme and regulates microtubule sliding in motile axonemes.</text>
</comment>
<evidence type="ECO:0000256" key="10">
    <source>
        <dbReference type="ARBA" id="ARBA00044754"/>
    </source>
</evidence>
<keyword evidence="5" id="KW-0282">Flagellum</keyword>
<organism evidence="14 15">
    <name type="scientific">Penelope pileata</name>
    <dbReference type="NCBI Taxonomy" id="1118817"/>
    <lineage>
        <taxon>Eukaryota</taxon>
        <taxon>Metazoa</taxon>
        <taxon>Chordata</taxon>
        <taxon>Craniata</taxon>
        <taxon>Vertebrata</taxon>
        <taxon>Euteleostomi</taxon>
        <taxon>Archelosauria</taxon>
        <taxon>Archosauria</taxon>
        <taxon>Dinosauria</taxon>
        <taxon>Saurischia</taxon>
        <taxon>Theropoda</taxon>
        <taxon>Coelurosauria</taxon>
        <taxon>Aves</taxon>
        <taxon>Neognathae</taxon>
        <taxon>Galloanserae</taxon>
        <taxon>Galliformes</taxon>
        <taxon>Cracidae</taxon>
        <taxon>Penelope</taxon>
    </lineage>
</organism>
<comment type="subcellular location">
    <subcellularLocation>
        <location evidence="2">Cytoplasm</location>
        <location evidence="2">Cytoskeleton</location>
        <location evidence="2">Flagellum axoneme</location>
    </subcellularLocation>
</comment>
<evidence type="ECO:0000256" key="2">
    <source>
        <dbReference type="ARBA" id="ARBA00004611"/>
    </source>
</evidence>
<feature type="coiled-coil region" evidence="12">
    <location>
        <begin position="55"/>
        <end position="93"/>
    </location>
</feature>
<dbReference type="PANTHER" id="PTHR28656">
    <property type="entry name" value="COILED-COIL DOMAIN-CONTAINING PROTEIN 153"/>
    <property type="match status" value="1"/>
</dbReference>
<keyword evidence="15" id="KW-1185">Reference proteome</keyword>
<name>A0A851P4T0_9GALL</name>
<evidence type="ECO:0000256" key="12">
    <source>
        <dbReference type="SAM" id="Coils"/>
    </source>
</evidence>
<feature type="compositionally biased region" description="Basic residues" evidence="13">
    <location>
        <begin position="1"/>
        <end position="19"/>
    </location>
</feature>
<evidence type="ECO:0000256" key="9">
    <source>
        <dbReference type="ARBA" id="ARBA00023273"/>
    </source>
</evidence>
<dbReference type="InterPro" id="IPR033585">
    <property type="entry name" value="DRC12-like"/>
</dbReference>
<dbReference type="AlphaFoldDB" id="A0A851P4T0"/>
<evidence type="ECO:0000256" key="3">
    <source>
        <dbReference type="ARBA" id="ARBA00011248"/>
    </source>
</evidence>
<sequence length="198" mass="22882">MPPKGRGKGKKGAKQHKKKNAAESQAAVTARRAALEADGLREHLVRWRDTAWAGSEGLQRRLWELEQALERAQEDKRDMHEEMTRQYQELQKRTAAHSQCLEVKVKSLQEQLATRLQESQQSQEAATKALAERDRTITQLQRRLDAVQREFENIFHSSLDLVLAKVAEARQRWEEVGTAICLEHKQRLREFGLNPLEI</sequence>
<evidence type="ECO:0000256" key="8">
    <source>
        <dbReference type="ARBA" id="ARBA00023212"/>
    </source>
</evidence>
<comment type="similarity">
    <text evidence="10">Belongs to the DRC12 family.</text>
</comment>
<reference evidence="14" key="1">
    <citation type="submission" date="2019-09" db="EMBL/GenBank/DDBJ databases">
        <title>Bird 10,000 Genomes (B10K) Project - Family phase.</title>
        <authorList>
            <person name="Zhang G."/>
        </authorList>
    </citation>
    <scope>NUCLEOTIDE SEQUENCE</scope>
    <source>
        <strain evidence="14">B10K-DU-001-08</strain>
        <tissue evidence="14">Muscle</tissue>
    </source>
</reference>
<protein>
    <recommendedName>
        <fullName evidence="11">Dynein regulatory complex protein 12</fullName>
    </recommendedName>
</protein>
<keyword evidence="8" id="KW-0206">Cytoskeleton</keyword>
<evidence type="ECO:0000256" key="7">
    <source>
        <dbReference type="ARBA" id="ARBA00023069"/>
    </source>
</evidence>
<proteinExistence type="inferred from homology"/>
<evidence type="ECO:0000313" key="15">
    <source>
        <dbReference type="Proteomes" id="UP000613066"/>
    </source>
</evidence>
<dbReference type="Proteomes" id="UP000613066">
    <property type="component" value="Unassembled WGS sequence"/>
</dbReference>
<dbReference type="PANTHER" id="PTHR28656:SF1">
    <property type="entry name" value="COILED-COIL DOMAIN-CONTAINING PROTEIN 153"/>
    <property type="match status" value="1"/>
</dbReference>
<keyword evidence="9" id="KW-0966">Cell projection</keyword>
<keyword evidence="7" id="KW-0969">Cilium</keyword>
<evidence type="ECO:0000313" key="14">
    <source>
        <dbReference type="EMBL" id="NXC48024.1"/>
    </source>
</evidence>
<accession>A0A851P4T0</accession>
<evidence type="ECO:0000256" key="6">
    <source>
        <dbReference type="ARBA" id="ARBA00023054"/>
    </source>
</evidence>
<evidence type="ECO:0000256" key="13">
    <source>
        <dbReference type="SAM" id="MobiDB-lite"/>
    </source>
</evidence>
<gene>
    <name evidence="14" type="primary">Ccdc153</name>
    <name evidence="14" type="ORF">PENPIL_R02411</name>
</gene>
<feature type="region of interest" description="Disordered" evidence="13">
    <location>
        <begin position="1"/>
        <end position="31"/>
    </location>
</feature>
<dbReference type="OrthoDB" id="10264405at2759"/>
<feature type="compositionally biased region" description="Low complexity" evidence="13">
    <location>
        <begin position="22"/>
        <end position="31"/>
    </location>
</feature>
<comment type="subunit">
    <text evidence="3">Component of the nexin-dynein regulatory complex (N-DRC).</text>
</comment>
<keyword evidence="4" id="KW-0963">Cytoplasm</keyword>
<evidence type="ECO:0000256" key="4">
    <source>
        <dbReference type="ARBA" id="ARBA00022490"/>
    </source>
</evidence>